<dbReference type="InterPro" id="IPR050570">
    <property type="entry name" value="Cell_wall_metabolism_enzyme"/>
</dbReference>
<dbReference type="RefSeq" id="WP_025908529.1">
    <property type="nucleotide sequence ID" value="NZ_KQ758638.1"/>
</dbReference>
<comment type="caution">
    <text evidence="3">The sequence shown here is derived from an EMBL/GenBank/DDBJ whole genome shotgun (WGS) entry which is preliminary data.</text>
</comment>
<accession>A0A0V8JND9</accession>
<dbReference type="CDD" id="cd12797">
    <property type="entry name" value="M23_peptidase"/>
    <property type="match status" value="1"/>
</dbReference>
<dbReference type="EMBL" id="LNQP01000022">
    <property type="protein sequence ID" value="KSU88513.1"/>
    <property type="molecule type" value="Genomic_DNA"/>
</dbReference>
<evidence type="ECO:0000256" key="1">
    <source>
        <dbReference type="SAM" id="Phobius"/>
    </source>
</evidence>
<gene>
    <name evidence="3" type="ORF">AS180_07420</name>
</gene>
<dbReference type="AlphaFoldDB" id="A0A0V8JND9"/>
<organism evidence="3 4">
    <name type="scientific">Priestia veravalensis</name>
    <dbReference type="NCBI Taxonomy" id="1414648"/>
    <lineage>
        <taxon>Bacteria</taxon>
        <taxon>Bacillati</taxon>
        <taxon>Bacillota</taxon>
        <taxon>Bacilli</taxon>
        <taxon>Bacillales</taxon>
        <taxon>Bacillaceae</taxon>
        <taxon>Priestia</taxon>
    </lineage>
</organism>
<evidence type="ECO:0000313" key="4">
    <source>
        <dbReference type="Proteomes" id="UP000053681"/>
    </source>
</evidence>
<dbReference type="PANTHER" id="PTHR21666">
    <property type="entry name" value="PEPTIDASE-RELATED"/>
    <property type="match status" value="1"/>
</dbReference>
<reference evidence="3 4" key="1">
    <citation type="submission" date="2015-11" db="EMBL/GenBank/DDBJ databases">
        <title>Bacillus caseinolyticus sp nov.</title>
        <authorList>
            <person name="Dastager S.G."/>
            <person name="Mawlankar R."/>
        </authorList>
    </citation>
    <scope>NUCLEOTIDE SEQUENCE [LARGE SCALE GENOMIC DNA]</scope>
    <source>
        <strain evidence="3 4">SGD-V-76</strain>
    </source>
</reference>
<evidence type="ECO:0000259" key="2">
    <source>
        <dbReference type="Pfam" id="PF01551"/>
    </source>
</evidence>
<protein>
    <submittedName>
        <fullName evidence="3">Peptidase M23</fullName>
    </submittedName>
</protein>
<evidence type="ECO:0000313" key="3">
    <source>
        <dbReference type="EMBL" id="KSU88513.1"/>
    </source>
</evidence>
<dbReference type="Proteomes" id="UP000053681">
    <property type="component" value="Unassembled WGS sequence"/>
</dbReference>
<feature type="domain" description="M23ase beta-sheet core" evidence="2">
    <location>
        <begin position="163"/>
        <end position="256"/>
    </location>
</feature>
<dbReference type="SUPFAM" id="SSF51261">
    <property type="entry name" value="Duplicated hybrid motif"/>
    <property type="match status" value="1"/>
</dbReference>
<keyword evidence="1" id="KW-0472">Membrane</keyword>
<proteinExistence type="predicted"/>
<sequence>MNRRADEIRKRIAERKKRQLSTAKKIPHEPLHTSLMSEEEKYGLPDYSPIEYTPTKSSGERYPFFRKERFFFKVLASACLVLIVAILFKSPSPTFEKARVYISTAMDQEFQFAAVSSWYEDQFGKPLTLLPQKAEPKSDEQSVSGDYVMPASGKVMETFEEDKQGVTIQTGADSVVEAMSEGIVRYVGKRDGIGNTVIIQHADGSETWYGQLKTVDVNVYDFVNKGKQLGVVASSDDGETGLFYFAIKKGEKFVDPSQVIQFE</sequence>
<keyword evidence="1" id="KW-1133">Transmembrane helix</keyword>
<dbReference type="Pfam" id="PF01551">
    <property type="entry name" value="Peptidase_M23"/>
    <property type="match status" value="1"/>
</dbReference>
<dbReference type="GO" id="GO:0004222">
    <property type="term" value="F:metalloendopeptidase activity"/>
    <property type="evidence" value="ECO:0007669"/>
    <property type="project" value="TreeGrafter"/>
</dbReference>
<keyword evidence="4" id="KW-1185">Reference proteome</keyword>
<dbReference type="PANTHER" id="PTHR21666:SF274">
    <property type="entry name" value="STAGE IV SPORULATION PROTEIN FA"/>
    <property type="match status" value="1"/>
</dbReference>
<dbReference type="InterPro" id="IPR016047">
    <property type="entry name" value="M23ase_b-sheet_dom"/>
</dbReference>
<name>A0A0V8JND9_9BACI</name>
<dbReference type="InterPro" id="IPR011055">
    <property type="entry name" value="Dup_hybrid_motif"/>
</dbReference>
<dbReference type="Gene3D" id="2.70.70.10">
    <property type="entry name" value="Glucose Permease (Domain IIA)"/>
    <property type="match status" value="1"/>
</dbReference>
<keyword evidence="1" id="KW-0812">Transmembrane</keyword>
<feature type="transmembrane region" description="Helical" evidence="1">
    <location>
        <begin position="70"/>
        <end position="88"/>
    </location>
</feature>